<dbReference type="GO" id="GO:0022857">
    <property type="term" value="F:transmembrane transporter activity"/>
    <property type="evidence" value="ECO:0007669"/>
    <property type="project" value="InterPro"/>
</dbReference>
<feature type="transmembrane region" description="Helical" evidence="4">
    <location>
        <begin position="158"/>
        <end position="179"/>
    </location>
</feature>
<protein>
    <submittedName>
        <fullName evidence="6">Putative transport protein</fullName>
    </submittedName>
</protein>
<accession>A0A068RAU0</accession>
<dbReference type="CDD" id="cd17477">
    <property type="entry name" value="MFS_YcaD_like"/>
    <property type="match status" value="1"/>
</dbReference>
<evidence type="ECO:0000259" key="5">
    <source>
        <dbReference type="PROSITE" id="PS50850"/>
    </source>
</evidence>
<dbReference type="OrthoDB" id="9810614at2"/>
<gene>
    <name evidence="6" type="ORF">XPG1_3693</name>
</gene>
<evidence type="ECO:0000256" key="1">
    <source>
        <dbReference type="ARBA" id="ARBA00022692"/>
    </source>
</evidence>
<dbReference type="Pfam" id="PF07690">
    <property type="entry name" value="MFS_1"/>
    <property type="match status" value="1"/>
</dbReference>
<keyword evidence="3 4" id="KW-0472">Membrane</keyword>
<dbReference type="STRING" id="1354304.XPG1_3693"/>
<dbReference type="InterPro" id="IPR020846">
    <property type="entry name" value="MFS_dom"/>
</dbReference>
<evidence type="ECO:0000256" key="4">
    <source>
        <dbReference type="SAM" id="Phobius"/>
    </source>
</evidence>
<keyword evidence="1 4" id="KW-0812">Transmembrane</keyword>
<dbReference type="SUPFAM" id="SSF103473">
    <property type="entry name" value="MFS general substrate transporter"/>
    <property type="match status" value="1"/>
</dbReference>
<keyword evidence="2 4" id="KW-1133">Transmembrane helix</keyword>
<dbReference type="Proteomes" id="UP000032735">
    <property type="component" value="Chromosome"/>
</dbReference>
<feature type="transmembrane region" description="Helical" evidence="4">
    <location>
        <begin position="295"/>
        <end position="316"/>
    </location>
</feature>
<feature type="transmembrane region" description="Helical" evidence="4">
    <location>
        <begin position="328"/>
        <end position="348"/>
    </location>
</feature>
<dbReference type="PANTHER" id="PTHR23521:SF3">
    <property type="entry name" value="MFS TRANSPORTER"/>
    <property type="match status" value="1"/>
</dbReference>
<dbReference type="GO" id="GO:0005886">
    <property type="term" value="C:plasma membrane"/>
    <property type="evidence" value="ECO:0007669"/>
    <property type="project" value="TreeGrafter"/>
</dbReference>
<feature type="transmembrane region" description="Helical" evidence="4">
    <location>
        <begin position="240"/>
        <end position="260"/>
    </location>
</feature>
<dbReference type="PROSITE" id="PS50850">
    <property type="entry name" value="MFS"/>
    <property type="match status" value="1"/>
</dbReference>
<organism evidence="6 7">
    <name type="scientific">Xenorhabdus poinarii G6</name>
    <dbReference type="NCBI Taxonomy" id="1354304"/>
    <lineage>
        <taxon>Bacteria</taxon>
        <taxon>Pseudomonadati</taxon>
        <taxon>Pseudomonadota</taxon>
        <taxon>Gammaproteobacteria</taxon>
        <taxon>Enterobacterales</taxon>
        <taxon>Morganellaceae</taxon>
        <taxon>Xenorhabdus</taxon>
    </lineage>
</organism>
<feature type="transmembrane region" description="Helical" evidence="4">
    <location>
        <begin position="41"/>
        <end position="63"/>
    </location>
</feature>
<dbReference type="EMBL" id="FO704551">
    <property type="protein sequence ID" value="CDG23320.1"/>
    <property type="molecule type" value="Genomic_DNA"/>
</dbReference>
<proteinExistence type="predicted"/>
<evidence type="ECO:0000313" key="6">
    <source>
        <dbReference type="EMBL" id="CDG23320.1"/>
    </source>
</evidence>
<evidence type="ECO:0000313" key="7">
    <source>
        <dbReference type="Proteomes" id="UP000032735"/>
    </source>
</evidence>
<dbReference type="Gene3D" id="1.20.1250.20">
    <property type="entry name" value="MFS general substrate transporter like domains"/>
    <property type="match status" value="2"/>
</dbReference>
<name>A0A068RAU0_9GAMM</name>
<feature type="transmembrane region" description="Helical" evidence="4">
    <location>
        <begin position="200"/>
        <end position="220"/>
    </location>
</feature>
<dbReference type="InterPro" id="IPR047200">
    <property type="entry name" value="MFS_YcaD-like"/>
</dbReference>
<sequence length="395" mass="42398">MTASFNKSYMVSIILGASLVGLAMGYTLPMVSLKLAGQKQTSTLLGIISALPAVGMLISSMMTPLLNRLCSLNKLLSFSLLLLIASTLFSTYLNQVYYLAIPRFLMGFACGVIVVVGESWVSGHAGDKNKGTLMGLYTSAFTGCQLLGPLLISIFGIISLIPVMLLAILALLCIALILIHPAVSITPQPEEEGEKNQFPVLPLIISAPSLLIGVLCFSSFDAVSLSMFPLYGLSLGIPEKITITLITLIFLGDAIFQIPIGWLADKTDLRQMHIICGVIFTLSLCALPFTANSIFLWIDVIIMGAFGGGIYTLSLVRAGKKYSGQMLIAINSLFGVIWGIGSLSGPLVTGIAMDIFNEKGFIIALVSIGLFFIISHWFPKKPIPERSTRTILPPK</sequence>
<dbReference type="AlphaFoldDB" id="A0A068RAU0"/>
<reference evidence="6 7" key="1">
    <citation type="submission" date="2013-07" db="EMBL/GenBank/DDBJ databases">
        <authorList>
            <person name="Genoscope - CEA"/>
        </authorList>
    </citation>
    <scope>NUCLEOTIDE SEQUENCE [LARGE SCALE GENOMIC DNA]</scope>
    <source>
        <strain evidence="6 7">G6</strain>
    </source>
</reference>
<dbReference type="HOGENOM" id="CLU_035018_0_1_6"/>
<keyword evidence="7" id="KW-1185">Reference proteome</keyword>
<dbReference type="InterPro" id="IPR036259">
    <property type="entry name" value="MFS_trans_sf"/>
</dbReference>
<feature type="transmembrane region" description="Helical" evidence="4">
    <location>
        <begin position="75"/>
        <end position="93"/>
    </location>
</feature>
<feature type="transmembrane region" description="Helical" evidence="4">
    <location>
        <begin position="360"/>
        <end position="379"/>
    </location>
</feature>
<dbReference type="RefSeq" id="WP_045960254.1">
    <property type="nucleotide sequence ID" value="NZ_FO704551.1"/>
</dbReference>
<feature type="transmembrane region" description="Helical" evidence="4">
    <location>
        <begin position="133"/>
        <end position="152"/>
    </location>
</feature>
<dbReference type="KEGG" id="xpo:XPG1_3693"/>
<feature type="transmembrane region" description="Helical" evidence="4">
    <location>
        <begin position="99"/>
        <end position="121"/>
    </location>
</feature>
<dbReference type="PANTHER" id="PTHR23521">
    <property type="entry name" value="TRANSPORTER MFS SUPERFAMILY"/>
    <property type="match status" value="1"/>
</dbReference>
<evidence type="ECO:0000256" key="2">
    <source>
        <dbReference type="ARBA" id="ARBA00022989"/>
    </source>
</evidence>
<dbReference type="InterPro" id="IPR011701">
    <property type="entry name" value="MFS"/>
</dbReference>
<evidence type="ECO:0000256" key="3">
    <source>
        <dbReference type="ARBA" id="ARBA00023136"/>
    </source>
</evidence>
<feature type="domain" description="Major facilitator superfamily (MFS) profile" evidence="5">
    <location>
        <begin position="1"/>
        <end position="387"/>
    </location>
</feature>